<evidence type="ECO:0000313" key="6">
    <source>
        <dbReference type="EMBL" id="ACO11638.1"/>
    </source>
</evidence>
<dbReference type="GO" id="GO:0008270">
    <property type="term" value="F:zinc ion binding"/>
    <property type="evidence" value="ECO:0007669"/>
    <property type="project" value="UniProtKB-KW"/>
</dbReference>
<dbReference type="GO" id="GO:0005634">
    <property type="term" value="C:nucleus"/>
    <property type="evidence" value="ECO:0007669"/>
    <property type="project" value="TreeGrafter"/>
</dbReference>
<dbReference type="SMART" id="SM00225">
    <property type="entry name" value="BTB"/>
    <property type="match status" value="1"/>
</dbReference>
<dbReference type="GO" id="GO:0006357">
    <property type="term" value="P:regulation of transcription by RNA polymerase II"/>
    <property type="evidence" value="ECO:0007669"/>
    <property type="project" value="TreeGrafter"/>
</dbReference>
<dbReference type="PROSITE" id="PS50097">
    <property type="entry name" value="BTB"/>
    <property type="match status" value="1"/>
</dbReference>
<dbReference type="SUPFAM" id="SSF54695">
    <property type="entry name" value="POZ domain"/>
    <property type="match status" value="1"/>
</dbReference>
<feature type="domain" description="BTB" evidence="4">
    <location>
        <begin position="33"/>
        <end position="100"/>
    </location>
</feature>
<dbReference type="GO" id="GO:0048666">
    <property type="term" value="P:neuron development"/>
    <property type="evidence" value="ECO:0007669"/>
    <property type="project" value="UniProtKB-ARBA"/>
</dbReference>
<feature type="region of interest" description="Disordered" evidence="3">
    <location>
        <begin position="156"/>
        <end position="185"/>
    </location>
</feature>
<dbReference type="InterPro" id="IPR051095">
    <property type="entry name" value="Dros_DevTransReg"/>
</dbReference>
<dbReference type="InterPro" id="IPR013087">
    <property type="entry name" value="Znf_C2H2_type"/>
</dbReference>
<protein>
    <submittedName>
        <fullName evidence="6">Broad-complex core protein isoform 6</fullName>
    </submittedName>
</protein>
<dbReference type="GO" id="GO:0048513">
    <property type="term" value="P:animal organ development"/>
    <property type="evidence" value="ECO:0007669"/>
    <property type="project" value="UniProtKB-ARBA"/>
</dbReference>
<dbReference type="EMBL" id="BT077214">
    <property type="protein sequence ID" value="ACO11638.1"/>
    <property type="molecule type" value="mRNA"/>
</dbReference>
<dbReference type="SUPFAM" id="SSF57667">
    <property type="entry name" value="beta-beta-alpha zinc fingers"/>
    <property type="match status" value="1"/>
</dbReference>
<evidence type="ECO:0000259" key="5">
    <source>
        <dbReference type="PROSITE" id="PS50157"/>
    </source>
</evidence>
<dbReference type="AlphaFoldDB" id="C1BRI5"/>
<evidence type="ECO:0000259" key="4">
    <source>
        <dbReference type="PROSITE" id="PS50097"/>
    </source>
</evidence>
<dbReference type="CDD" id="cd18315">
    <property type="entry name" value="BTB_POZ_BAB-like"/>
    <property type="match status" value="1"/>
</dbReference>
<dbReference type="InterPro" id="IPR011333">
    <property type="entry name" value="SKP1/BTB/POZ_sf"/>
</dbReference>
<dbReference type="PANTHER" id="PTHR23110">
    <property type="entry name" value="BTB DOMAIN TRANSCRIPTION FACTOR"/>
    <property type="match status" value="1"/>
</dbReference>
<evidence type="ECO:0000256" key="1">
    <source>
        <dbReference type="ARBA" id="ARBA00023242"/>
    </source>
</evidence>
<evidence type="ECO:0000256" key="3">
    <source>
        <dbReference type="SAM" id="MobiDB-lite"/>
    </source>
</evidence>
<organism evidence="6">
    <name type="scientific">Caligus rogercresseyi</name>
    <name type="common">Sea louse</name>
    <dbReference type="NCBI Taxonomy" id="217165"/>
    <lineage>
        <taxon>Eukaryota</taxon>
        <taxon>Metazoa</taxon>
        <taxon>Ecdysozoa</taxon>
        <taxon>Arthropoda</taxon>
        <taxon>Crustacea</taxon>
        <taxon>Multicrustacea</taxon>
        <taxon>Hexanauplia</taxon>
        <taxon>Copepoda</taxon>
        <taxon>Siphonostomatoida</taxon>
        <taxon>Caligidae</taxon>
        <taxon>Caligus</taxon>
    </lineage>
</organism>
<reference evidence="6" key="1">
    <citation type="submission" date="2009-03" db="EMBL/GenBank/DDBJ databases">
        <title>Caligus rogercresseyi ESTs and full-length cDNAs.</title>
        <authorList>
            <person name="Yasuike M."/>
            <person name="von Schalburg K."/>
            <person name="Cooper G."/>
            <person name="Leong J."/>
            <person name="Jones S.R.M."/>
            <person name="Koop B.F."/>
        </authorList>
    </citation>
    <scope>NUCLEOTIDE SEQUENCE</scope>
    <source>
        <tissue evidence="6">Whole tissue</tissue>
    </source>
</reference>
<feature type="domain" description="C2H2-type" evidence="5">
    <location>
        <begin position="291"/>
        <end position="314"/>
    </location>
</feature>
<keyword evidence="2" id="KW-0862">Zinc</keyword>
<sequence>MDPSSNFLSLRWGNFEASFKESFEELRRNEELFDITLATESKSLKAHKIILSSCSPFFRHLIASLPPGSTHPLIYLRGIDFAHLEAHIAFMYVGEVRISNSDLNGFLKTATELKIKGLAQDNVLKEDADDFIVKEEPLPEVSLPESLDCETLALNEDGSHEEDSTQQEEEEIYSKSSEVQFEDESMKADVLPGPSEVQFEDESMKADVLPGPSEVQFEDESMKADVLPGPSEEHSTIAEEYTHKLNNEICKLISRKDTSGNYRCKKCCYFNPRRDTIKRHVEALHFSTSGFRCEICEKKFKTRQSLKNHKFKFHRSCAIFLPQ</sequence>
<dbReference type="PANTHER" id="PTHR23110:SF99">
    <property type="entry name" value="BROAD-COMPLEX CORE PROTEIN ISOFORM 6"/>
    <property type="match status" value="1"/>
</dbReference>
<dbReference type="GO" id="GO:0003006">
    <property type="term" value="P:developmental process involved in reproduction"/>
    <property type="evidence" value="ECO:0007669"/>
    <property type="project" value="UniProtKB-ARBA"/>
</dbReference>
<dbReference type="Gene3D" id="3.30.160.60">
    <property type="entry name" value="Classic Zinc Finger"/>
    <property type="match status" value="1"/>
</dbReference>
<keyword evidence="2" id="KW-0479">Metal-binding</keyword>
<dbReference type="InterPro" id="IPR036236">
    <property type="entry name" value="Znf_C2H2_sf"/>
</dbReference>
<evidence type="ECO:0000256" key="2">
    <source>
        <dbReference type="PROSITE-ProRule" id="PRU00042"/>
    </source>
</evidence>
<name>C1BRI5_CALRO</name>
<dbReference type="InterPro" id="IPR000210">
    <property type="entry name" value="BTB/POZ_dom"/>
</dbReference>
<dbReference type="Pfam" id="PF12874">
    <property type="entry name" value="zf-met"/>
    <property type="match status" value="1"/>
</dbReference>
<dbReference type="PROSITE" id="PS50157">
    <property type="entry name" value="ZINC_FINGER_C2H2_2"/>
    <property type="match status" value="1"/>
</dbReference>
<dbReference type="SMART" id="SM00355">
    <property type="entry name" value="ZnF_C2H2"/>
    <property type="match status" value="2"/>
</dbReference>
<accession>C1BRI5</accession>
<gene>
    <name evidence="6" type="primary">BRC4</name>
</gene>
<proteinExistence type="evidence at transcript level"/>
<dbReference type="PROSITE" id="PS00028">
    <property type="entry name" value="ZINC_FINGER_C2H2_1"/>
    <property type="match status" value="1"/>
</dbReference>
<keyword evidence="1" id="KW-0539">Nucleus</keyword>
<dbReference type="Pfam" id="PF00651">
    <property type="entry name" value="BTB"/>
    <property type="match status" value="1"/>
</dbReference>
<dbReference type="Gene3D" id="3.30.710.10">
    <property type="entry name" value="Potassium Channel Kv1.1, Chain A"/>
    <property type="match status" value="1"/>
</dbReference>
<keyword evidence="2" id="KW-0863">Zinc-finger</keyword>